<dbReference type="SUPFAM" id="SSF90123">
    <property type="entry name" value="ABC transporter transmembrane region"/>
    <property type="match status" value="1"/>
</dbReference>
<evidence type="ECO:0000256" key="3">
    <source>
        <dbReference type="ARBA" id="ARBA00022448"/>
    </source>
</evidence>
<dbReference type="GO" id="GO:0005524">
    <property type="term" value="F:ATP binding"/>
    <property type="evidence" value="ECO:0007669"/>
    <property type="project" value="UniProtKB-KW"/>
</dbReference>
<dbReference type="PROSITE" id="PS50929">
    <property type="entry name" value="ABC_TM1F"/>
    <property type="match status" value="1"/>
</dbReference>
<evidence type="ECO:0000256" key="8">
    <source>
        <dbReference type="ARBA" id="ARBA00023136"/>
    </source>
</evidence>
<reference evidence="11" key="1">
    <citation type="submission" date="2020-11" db="EMBL/GenBank/DDBJ databases">
        <authorList>
            <person name="Tran Van P."/>
        </authorList>
    </citation>
    <scope>NUCLEOTIDE SEQUENCE</scope>
</reference>
<name>A0A7R9G5I2_TIMSH</name>
<dbReference type="PANTHER" id="PTHR24223:SF456">
    <property type="entry name" value="MULTIDRUG RESISTANCE-ASSOCIATED PROTEIN LETHAL(2)03659"/>
    <property type="match status" value="1"/>
</dbReference>
<proteinExistence type="inferred from homology"/>
<feature type="transmembrane region" description="Helical" evidence="9">
    <location>
        <begin position="46"/>
        <end position="70"/>
    </location>
</feature>
<evidence type="ECO:0000256" key="1">
    <source>
        <dbReference type="ARBA" id="ARBA00004141"/>
    </source>
</evidence>
<comment type="subcellular location">
    <subcellularLocation>
        <location evidence="1">Membrane</location>
        <topology evidence="1">Multi-pass membrane protein</topology>
    </subcellularLocation>
</comment>
<dbReference type="EMBL" id="OC010413">
    <property type="protein sequence ID" value="CAD7267792.1"/>
    <property type="molecule type" value="Genomic_DNA"/>
</dbReference>
<feature type="domain" description="ABC transmembrane type-1" evidence="10">
    <location>
        <begin position="143"/>
        <end position="269"/>
    </location>
</feature>
<keyword evidence="6" id="KW-0067">ATP-binding</keyword>
<keyword evidence="8 9" id="KW-0472">Membrane</keyword>
<feature type="transmembrane region" description="Helical" evidence="9">
    <location>
        <begin position="132"/>
        <end position="158"/>
    </location>
</feature>
<feature type="transmembrane region" description="Helical" evidence="9">
    <location>
        <begin position="218"/>
        <end position="238"/>
    </location>
</feature>
<accession>A0A7R9G5I2</accession>
<evidence type="ECO:0000256" key="2">
    <source>
        <dbReference type="ARBA" id="ARBA00009726"/>
    </source>
</evidence>
<evidence type="ECO:0000256" key="4">
    <source>
        <dbReference type="ARBA" id="ARBA00022692"/>
    </source>
</evidence>
<dbReference type="AlphaFoldDB" id="A0A7R9G5I2"/>
<sequence>MCVTNTFQGPEERKTNGEVSTEVIISSEMMEKSSKGKIKGSVYRQYFQAGFGYLGGTILVLSFLVLHLVMGMTDLWSAFWVNQEEMLAHYYSTHSYDLPSEINTSSSGNDTSTGVDIVLEDIPNLMSRKECLVIFAFLLHSLYVLVVLKTVVFVKVVTRCNENLHNKMFKSVLHTKLRFFDVNSSDWVTNCNTSPPGRILNRFSKDVGAMDEQLLKMMFDSSTILMFCLFGLGVVVIINYQSALPLAVLFVGFYFLKRFYTKTSKDLKRLDGISEY</sequence>
<keyword evidence="3" id="KW-0813">Transport</keyword>
<dbReference type="PANTHER" id="PTHR24223">
    <property type="entry name" value="ATP-BINDING CASSETTE SUB-FAMILY C"/>
    <property type="match status" value="1"/>
</dbReference>
<dbReference type="Gene3D" id="1.20.1560.10">
    <property type="entry name" value="ABC transporter type 1, transmembrane domain"/>
    <property type="match status" value="1"/>
</dbReference>
<comment type="similarity">
    <text evidence="2">Belongs to the ABC transporter superfamily. ABCC family. Conjugate transporter (TC 3.A.1.208) subfamily.</text>
</comment>
<protein>
    <recommendedName>
        <fullName evidence="10">ABC transmembrane type-1 domain-containing protein</fullName>
    </recommendedName>
</protein>
<dbReference type="InterPro" id="IPR050173">
    <property type="entry name" value="ABC_transporter_C-like"/>
</dbReference>
<dbReference type="GO" id="GO:0016020">
    <property type="term" value="C:membrane"/>
    <property type="evidence" value="ECO:0007669"/>
    <property type="project" value="UniProtKB-SubCell"/>
</dbReference>
<evidence type="ECO:0000256" key="9">
    <source>
        <dbReference type="SAM" id="Phobius"/>
    </source>
</evidence>
<evidence type="ECO:0000256" key="6">
    <source>
        <dbReference type="ARBA" id="ARBA00022840"/>
    </source>
</evidence>
<dbReference type="InterPro" id="IPR036640">
    <property type="entry name" value="ABC1_TM_sf"/>
</dbReference>
<keyword evidence="7 9" id="KW-1133">Transmembrane helix</keyword>
<gene>
    <name evidence="11" type="ORF">TSIB3V08_LOCUS11797</name>
</gene>
<evidence type="ECO:0000313" key="11">
    <source>
        <dbReference type="EMBL" id="CAD7267792.1"/>
    </source>
</evidence>
<dbReference type="GO" id="GO:0140359">
    <property type="term" value="F:ABC-type transporter activity"/>
    <property type="evidence" value="ECO:0007669"/>
    <property type="project" value="InterPro"/>
</dbReference>
<dbReference type="InterPro" id="IPR011527">
    <property type="entry name" value="ABC1_TM_dom"/>
</dbReference>
<organism evidence="11">
    <name type="scientific">Timema shepardi</name>
    <name type="common">Walking stick</name>
    <dbReference type="NCBI Taxonomy" id="629360"/>
    <lineage>
        <taxon>Eukaryota</taxon>
        <taxon>Metazoa</taxon>
        <taxon>Ecdysozoa</taxon>
        <taxon>Arthropoda</taxon>
        <taxon>Hexapoda</taxon>
        <taxon>Insecta</taxon>
        <taxon>Pterygota</taxon>
        <taxon>Neoptera</taxon>
        <taxon>Polyneoptera</taxon>
        <taxon>Phasmatodea</taxon>
        <taxon>Timematodea</taxon>
        <taxon>Timematoidea</taxon>
        <taxon>Timematidae</taxon>
        <taxon>Timema</taxon>
    </lineage>
</organism>
<keyword evidence="4 9" id="KW-0812">Transmembrane</keyword>
<evidence type="ECO:0000259" key="10">
    <source>
        <dbReference type="PROSITE" id="PS50929"/>
    </source>
</evidence>
<evidence type="ECO:0000256" key="5">
    <source>
        <dbReference type="ARBA" id="ARBA00022741"/>
    </source>
</evidence>
<dbReference type="Pfam" id="PF00664">
    <property type="entry name" value="ABC_membrane"/>
    <property type="match status" value="1"/>
</dbReference>
<keyword evidence="5" id="KW-0547">Nucleotide-binding</keyword>
<evidence type="ECO:0000256" key="7">
    <source>
        <dbReference type="ARBA" id="ARBA00022989"/>
    </source>
</evidence>